<proteinExistence type="inferred from homology"/>
<comment type="catalytic activity">
    <reaction evidence="6">
        <text>a (3R)-hydroxyacyl-[ACP] + NADP(+) = a 3-oxoacyl-[ACP] + NADPH + H(+)</text>
        <dbReference type="Rhea" id="RHEA:17397"/>
        <dbReference type="Rhea" id="RHEA-COMP:9916"/>
        <dbReference type="Rhea" id="RHEA-COMP:9945"/>
        <dbReference type="ChEBI" id="CHEBI:15378"/>
        <dbReference type="ChEBI" id="CHEBI:57783"/>
        <dbReference type="ChEBI" id="CHEBI:58349"/>
        <dbReference type="ChEBI" id="CHEBI:78776"/>
        <dbReference type="ChEBI" id="CHEBI:78827"/>
        <dbReference type="EC" id="1.1.1.100"/>
    </reaction>
    <physiologicalReaction direction="right-to-left" evidence="6">
        <dbReference type="Rhea" id="RHEA:17399"/>
    </physiologicalReaction>
</comment>
<dbReference type="PANTHER" id="PTHR42879">
    <property type="entry name" value="3-OXOACYL-(ACYL-CARRIER-PROTEIN) REDUCTASE"/>
    <property type="match status" value="1"/>
</dbReference>
<dbReference type="Proteomes" id="UP000215506">
    <property type="component" value="Unassembled WGS sequence"/>
</dbReference>
<gene>
    <name evidence="7" type="primary">fabG_38</name>
    <name evidence="7" type="ORF">B7C42_07745</name>
</gene>
<dbReference type="PANTHER" id="PTHR42879:SF2">
    <property type="entry name" value="3-OXOACYL-[ACYL-CARRIER-PROTEIN] REDUCTASE FABG"/>
    <property type="match status" value="1"/>
</dbReference>
<dbReference type="GO" id="GO:0032787">
    <property type="term" value="P:monocarboxylic acid metabolic process"/>
    <property type="evidence" value="ECO:0007669"/>
    <property type="project" value="UniProtKB-ARBA"/>
</dbReference>
<evidence type="ECO:0000256" key="4">
    <source>
        <dbReference type="ARBA" id="ARBA00023002"/>
    </source>
</evidence>
<reference evidence="7 8" key="1">
    <citation type="submission" date="2017-07" db="EMBL/GenBank/DDBJ databases">
        <title>First draft Genome Sequence of Nocardia cerradoensis isolated from human infection.</title>
        <authorList>
            <person name="Carrasco G."/>
        </authorList>
    </citation>
    <scope>NUCLEOTIDE SEQUENCE [LARGE SCALE GENOMIC DNA]</scope>
    <source>
        <strain evidence="7 8">CNM20130759</strain>
    </source>
</reference>
<organism evidence="7 8">
    <name type="scientific">Nocardia cerradoensis</name>
    <dbReference type="NCBI Taxonomy" id="85688"/>
    <lineage>
        <taxon>Bacteria</taxon>
        <taxon>Bacillati</taxon>
        <taxon>Actinomycetota</taxon>
        <taxon>Actinomycetes</taxon>
        <taxon>Mycobacteriales</taxon>
        <taxon>Nocardiaceae</taxon>
        <taxon>Nocardia</taxon>
    </lineage>
</organism>
<keyword evidence="3" id="KW-0134">Cell wall</keyword>
<sequence>MSEKSGSLSEMLDLTGEVAFVTGAGRGVGATIAQFLAAQGAAVAVNDFHLERAQTVADRITAEGGNAIAVGADITDYEQVDEAVRVISERLGWTSVLVNNAGNGGVKPAVPQPFWDSGPAQWAPFLEVNLYGVLACCRAVVPGMIEARHGRIITVVSDAGRVGEAGLEAYSAAKAGAAGLMRSLAHSLGRFGITANSVALGITRTPAMDAILADPDLVTRVLSRYPVRRVGEPADAAAMISFLASTAGSWITGQTYPVNGGFSVTH</sequence>
<dbReference type="PROSITE" id="PS00061">
    <property type="entry name" value="ADH_SHORT"/>
    <property type="match status" value="1"/>
</dbReference>
<dbReference type="RefSeq" id="WP_189595135.1">
    <property type="nucleotide sequence ID" value="NZ_NGAF01000038.1"/>
</dbReference>
<dbReference type="InterPro" id="IPR036291">
    <property type="entry name" value="NAD(P)-bd_dom_sf"/>
</dbReference>
<dbReference type="InterPro" id="IPR050259">
    <property type="entry name" value="SDR"/>
</dbReference>
<evidence type="ECO:0000256" key="1">
    <source>
        <dbReference type="ARBA" id="ARBA00004191"/>
    </source>
</evidence>
<evidence type="ECO:0000256" key="5">
    <source>
        <dbReference type="ARBA" id="ARBA00040781"/>
    </source>
</evidence>
<keyword evidence="4 7" id="KW-0560">Oxidoreductase</keyword>
<dbReference type="AlphaFoldDB" id="A0A231GU59"/>
<dbReference type="Pfam" id="PF13561">
    <property type="entry name" value="adh_short_C2"/>
    <property type="match status" value="1"/>
</dbReference>
<evidence type="ECO:0000313" key="8">
    <source>
        <dbReference type="Proteomes" id="UP000215506"/>
    </source>
</evidence>
<comment type="similarity">
    <text evidence="2">Belongs to the short-chain dehydrogenases/reductases (SDR) family.</text>
</comment>
<dbReference type="InterPro" id="IPR002347">
    <property type="entry name" value="SDR_fam"/>
</dbReference>
<keyword evidence="3" id="KW-0964">Secreted</keyword>
<comment type="caution">
    <text evidence="7">The sequence shown here is derived from an EMBL/GenBank/DDBJ whole genome shotgun (WGS) entry which is preliminary data.</text>
</comment>
<dbReference type="EMBL" id="NGAF01000038">
    <property type="protein sequence ID" value="OXR40163.1"/>
    <property type="molecule type" value="Genomic_DNA"/>
</dbReference>
<keyword evidence="8" id="KW-1185">Reference proteome</keyword>
<dbReference type="PRINTS" id="PR00081">
    <property type="entry name" value="GDHRDH"/>
</dbReference>
<evidence type="ECO:0000256" key="3">
    <source>
        <dbReference type="ARBA" id="ARBA00022512"/>
    </source>
</evidence>
<comment type="subcellular location">
    <subcellularLocation>
        <location evidence="1">Secreted</location>
        <location evidence="1">Cell wall</location>
    </subcellularLocation>
</comment>
<dbReference type="SUPFAM" id="SSF51735">
    <property type="entry name" value="NAD(P)-binding Rossmann-fold domains"/>
    <property type="match status" value="1"/>
</dbReference>
<protein>
    <recommendedName>
        <fullName evidence="5">3-oxoacyl-[acyl-carrier-protein] reductase MabA</fullName>
    </recommendedName>
</protein>
<dbReference type="InterPro" id="IPR020904">
    <property type="entry name" value="Sc_DH/Rdtase_CS"/>
</dbReference>
<evidence type="ECO:0000256" key="6">
    <source>
        <dbReference type="ARBA" id="ARBA00047400"/>
    </source>
</evidence>
<dbReference type="PRINTS" id="PR00080">
    <property type="entry name" value="SDRFAMILY"/>
</dbReference>
<evidence type="ECO:0000313" key="7">
    <source>
        <dbReference type="EMBL" id="OXR40163.1"/>
    </source>
</evidence>
<dbReference type="Gene3D" id="3.40.50.720">
    <property type="entry name" value="NAD(P)-binding Rossmann-like Domain"/>
    <property type="match status" value="1"/>
</dbReference>
<dbReference type="GO" id="GO:0004316">
    <property type="term" value="F:3-oxoacyl-[acyl-carrier-protein] reductase (NADPH) activity"/>
    <property type="evidence" value="ECO:0007669"/>
    <property type="project" value="UniProtKB-EC"/>
</dbReference>
<accession>A0A231GU59</accession>
<evidence type="ECO:0000256" key="2">
    <source>
        <dbReference type="ARBA" id="ARBA00006484"/>
    </source>
</evidence>
<dbReference type="FunFam" id="3.40.50.720:FF:000173">
    <property type="entry name" value="3-oxoacyl-[acyl-carrier protein] reductase"/>
    <property type="match status" value="1"/>
</dbReference>
<name>A0A231GU59_9NOCA</name>